<dbReference type="Pfam" id="PF00017">
    <property type="entry name" value="SH2"/>
    <property type="match status" value="1"/>
</dbReference>
<gene>
    <name evidence="7" type="ORF">DGYR_LOCUS11280</name>
</gene>
<sequence length="221" mass="25799">MEAECLHDFTATANDELSFRRNDVVKVLNMEEDRNWYKAELNGREGYIPCTYIKMKPHPWYIPRTSRRTAEDILQGRANFPAQENGCFLVRNSESSPGDFSLSVKYNDGVQHFKVLRDGVGKYFLWVVKFESLNQLIDYHRSASVSRSNTICLKDMIRTTQRKRVAKFDFTTNEREELAFSRGEIITVLDDQDVNWWKGEIIRGQRPFSGLFPVNYTDSCE</sequence>
<dbReference type="InterPro" id="IPR000980">
    <property type="entry name" value="SH2"/>
</dbReference>
<dbReference type="InterPro" id="IPR043539">
    <property type="entry name" value="Grb2-like"/>
</dbReference>
<dbReference type="Pfam" id="PF00018">
    <property type="entry name" value="SH3_1"/>
    <property type="match status" value="2"/>
</dbReference>
<dbReference type="CDD" id="cd11804">
    <property type="entry name" value="SH3_GRB2_like_N"/>
    <property type="match status" value="1"/>
</dbReference>
<comment type="caution">
    <text evidence="7">The sequence shown here is derived from an EMBL/GenBank/DDBJ whole genome shotgun (WGS) entry which is preliminary data.</text>
</comment>
<dbReference type="Gene3D" id="3.30.505.10">
    <property type="entry name" value="SH2 domain"/>
    <property type="match status" value="1"/>
</dbReference>
<evidence type="ECO:0000256" key="1">
    <source>
        <dbReference type="ARBA" id="ARBA00022443"/>
    </source>
</evidence>
<dbReference type="InterPro" id="IPR036028">
    <property type="entry name" value="SH3-like_dom_sf"/>
</dbReference>
<protein>
    <submittedName>
        <fullName evidence="7">DgyrCDS11942</fullName>
    </submittedName>
</protein>
<dbReference type="PROSITE" id="PS50001">
    <property type="entry name" value="SH2"/>
    <property type="match status" value="1"/>
</dbReference>
<evidence type="ECO:0000259" key="6">
    <source>
        <dbReference type="PROSITE" id="PS50002"/>
    </source>
</evidence>
<reference evidence="7 8" key="1">
    <citation type="submission" date="2020-08" db="EMBL/GenBank/DDBJ databases">
        <authorList>
            <person name="Hejnol A."/>
        </authorList>
    </citation>
    <scope>NUCLEOTIDE SEQUENCE [LARGE SCALE GENOMIC DNA]</scope>
</reference>
<evidence type="ECO:0000256" key="4">
    <source>
        <dbReference type="PROSITE-ProRule" id="PRU00192"/>
    </source>
</evidence>
<dbReference type="PANTHER" id="PTHR46037">
    <property type="entry name" value="PROTEIN ENHANCER OF SEVENLESS 2B"/>
    <property type="match status" value="1"/>
</dbReference>
<dbReference type="SMART" id="SM00326">
    <property type="entry name" value="SH3"/>
    <property type="match status" value="2"/>
</dbReference>
<dbReference type="InterPro" id="IPR036860">
    <property type="entry name" value="SH2_dom_sf"/>
</dbReference>
<evidence type="ECO:0000313" key="7">
    <source>
        <dbReference type="EMBL" id="CAD5123615.1"/>
    </source>
</evidence>
<feature type="domain" description="SH3" evidence="6">
    <location>
        <begin position="1"/>
        <end position="58"/>
    </location>
</feature>
<keyword evidence="8" id="KW-1185">Reference proteome</keyword>
<dbReference type="SUPFAM" id="SSF50044">
    <property type="entry name" value="SH3-domain"/>
    <property type="match status" value="2"/>
</dbReference>
<evidence type="ECO:0000259" key="5">
    <source>
        <dbReference type="PROSITE" id="PS50001"/>
    </source>
</evidence>
<evidence type="ECO:0000256" key="2">
    <source>
        <dbReference type="ARBA" id="ARBA00022999"/>
    </source>
</evidence>
<organism evidence="7 8">
    <name type="scientific">Dimorphilus gyrociliatus</name>
    <dbReference type="NCBI Taxonomy" id="2664684"/>
    <lineage>
        <taxon>Eukaryota</taxon>
        <taxon>Metazoa</taxon>
        <taxon>Spiralia</taxon>
        <taxon>Lophotrochozoa</taxon>
        <taxon>Annelida</taxon>
        <taxon>Polychaeta</taxon>
        <taxon>Polychaeta incertae sedis</taxon>
        <taxon>Dinophilidae</taxon>
        <taxon>Dimorphilus</taxon>
    </lineage>
</organism>
<keyword evidence="1 4" id="KW-0728">SH3 domain</keyword>
<dbReference type="Gene3D" id="2.30.30.40">
    <property type="entry name" value="SH3 Domains"/>
    <property type="match status" value="2"/>
</dbReference>
<dbReference type="InterPro" id="IPR001452">
    <property type="entry name" value="SH3_domain"/>
</dbReference>
<dbReference type="OrthoDB" id="10255964at2759"/>
<evidence type="ECO:0000313" key="8">
    <source>
        <dbReference type="Proteomes" id="UP000549394"/>
    </source>
</evidence>
<dbReference type="PRINTS" id="PR00401">
    <property type="entry name" value="SH2DOMAIN"/>
</dbReference>
<dbReference type="PRINTS" id="PR00452">
    <property type="entry name" value="SH3DOMAIN"/>
</dbReference>
<feature type="domain" description="SH3" evidence="6">
    <location>
        <begin position="159"/>
        <end position="221"/>
    </location>
</feature>
<dbReference type="Proteomes" id="UP000549394">
    <property type="component" value="Unassembled WGS sequence"/>
</dbReference>
<keyword evidence="2 3" id="KW-0727">SH2 domain</keyword>
<proteinExistence type="predicted"/>
<dbReference type="SMART" id="SM00252">
    <property type="entry name" value="SH2"/>
    <property type="match status" value="1"/>
</dbReference>
<dbReference type="PROSITE" id="PS50002">
    <property type="entry name" value="SH3"/>
    <property type="match status" value="2"/>
</dbReference>
<dbReference type="AlphaFoldDB" id="A0A7I8W614"/>
<accession>A0A7I8W614</accession>
<evidence type="ECO:0000256" key="3">
    <source>
        <dbReference type="PROSITE-ProRule" id="PRU00191"/>
    </source>
</evidence>
<dbReference type="SUPFAM" id="SSF55550">
    <property type="entry name" value="SH2 domain"/>
    <property type="match status" value="1"/>
</dbReference>
<feature type="domain" description="SH2" evidence="5">
    <location>
        <begin position="60"/>
        <end position="157"/>
    </location>
</feature>
<dbReference type="CDD" id="cd09941">
    <property type="entry name" value="SH2_Grb2_like"/>
    <property type="match status" value="1"/>
</dbReference>
<name>A0A7I8W614_9ANNE</name>
<dbReference type="EMBL" id="CAJFCJ010000019">
    <property type="protein sequence ID" value="CAD5123615.1"/>
    <property type="molecule type" value="Genomic_DNA"/>
</dbReference>